<protein>
    <submittedName>
        <fullName evidence="4">S-layer protein</fullName>
    </submittedName>
</protein>
<dbReference type="InterPro" id="IPR013783">
    <property type="entry name" value="Ig-like_fold"/>
</dbReference>
<feature type="compositionally biased region" description="Basic and acidic residues" evidence="1">
    <location>
        <begin position="309"/>
        <end position="322"/>
    </location>
</feature>
<dbReference type="RefSeq" id="WP_068913510.1">
    <property type="nucleotide sequence ID" value="NZ_MBEW02000007.1"/>
</dbReference>
<feature type="region of interest" description="Disordered" evidence="1">
    <location>
        <begin position="273"/>
        <end position="323"/>
    </location>
</feature>
<gene>
    <name evidence="4" type="ORF">BBG48_005050</name>
</gene>
<feature type="transmembrane region" description="Helical" evidence="2">
    <location>
        <begin position="565"/>
        <end position="583"/>
    </location>
</feature>
<evidence type="ECO:0000313" key="5">
    <source>
        <dbReference type="Proteomes" id="UP000093352"/>
    </source>
</evidence>
<reference evidence="4 5" key="1">
    <citation type="journal article" date="2016" name="Genome Announc.">
        <title>Draft Genome Sequence of Criibacterium bergeronii gen. nov., sp. nov., Strain CCRI-22567T, Isolated from a Vaginal Sample from a Woman with Bacterial Vaginosis.</title>
        <authorList>
            <person name="Maheux A.F."/>
            <person name="Berube E."/>
            <person name="Boudreau D.K."/>
            <person name="Raymond F."/>
            <person name="Corbeil J."/>
            <person name="Roy P.H."/>
            <person name="Boissinot M."/>
            <person name="Omar R.F."/>
        </authorList>
    </citation>
    <scope>NUCLEOTIDE SEQUENCE [LARGE SCALE GENOMIC DNA]</scope>
    <source>
        <strain evidence="4 5">CCRI-22567</strain>
    </source>
</reference>
<proteinExistence type="predicted"/>
<evidence type="ECO:0000256" key="1">
    <source>
        <dbReference type="SAM" id="MobiDB-lite"/>
    </source>
</evidence>
<evidence type="ECO:0000313" key="4">
    <source>
        <dbReference type="EMBL" id="RDY21484.1"/>
    </source>
</evidence>
<dbReference type="AlphaFoldDB" id="A0A1C0AFZ8"/>
<keyword evidence="2" id="KW-0472">Membrane</keyword>
<dbReference type="PANTHER" id="PTHR35902:SF6">
    <property type="entry name" value="CONSERVED WITHIN P. AEROPHILUM"/>
    <property type="match status" value="1"/>
</dbReference>
<keyword evidence="3" id="KW-0732">Signal</keyword>
<accession>A0A1C0AFZ8</accession>
<sequence>MNLHKIKFKPILVAMLMIFNLFSIAYADGEDISDINNWEKKQRQEEEEKRQQLSRDYNVGVTLEASFPTLSKDKNYDISIVVNNNGGVNIEKATMKISSLPEGISLKSESSLTQDVGVVNVGHKSQVTYNIVTSNSIKDGTYPITFELKAKYGTQYDNYKDYSTTKTFYIKIKNDKVATDNTNYKPFIISDVSHVASINEGEVADLSFKITNPNSEAIDSVKITVEPEEGLVNSTQAIFIENNFSAGASKTYTVKLFGKDKAQKKNYSVKMTVESALPPSSTQNTSDDDKKTKSLPSSSQYTGIFYNAPKEKDPSSDKDSTKNKPMIMVQNYTYGNQEVLPNSKFPLTMTFINTSSNKAMTNIKISLSDDGTFTPVNSSNSFFIGKLSPKESASRNLVLSVKPDAETKTYPLNIDYIYQDESGNEITAKDTISIPVMQKTLLQIDEITKPQDVMIGEPVTVSTSFYNLGKTKISNIKVVGSGDFEVSGEPSYFVGSLEAGKSDSFSLTVTPKDEKKVTGTFTFTYETLDGQTHTVEKPFDFEMSPIELPPMDDEMMPKEQPKKNYVAYIIGGIAIIAVVAVIIKKKKNKKKMQELDLDE</sequence>
<dbReference type="STRING" id="1871336.BBG48_06220"/>
<dbReference type="PANTHER" id="PTHR35902">
    <property type="entry name" value="S-LAYER DOMAIN-LIKE PROTEIN-RELATED"/>
    <property type="match status" value="1"/>
</dbReference>
<feature type="chain" id="PRO_5008883349" evidence="3">
    <location>
        <begin position="28"/>
        <end position="599"/>
    </location>
</feature>
<organism evidence="4 5">
    <name type="scientific">Criibacterium bergeronii</name>
    <dbReference type="NCBI Taxonomy" id="1871336"/>
    <lineage>
        <taxon>Bacteria</taxon>
        <taxon>Bacillati</taxon>
        <taxon>Bacillota</taxon>
        <taxon>Clostridia</taxon>
        <taxon>Peptostreptococcales</taxon>
        <taxon>Filifactoraceae</taxon>
        <taxon>Criibacterium</taxon>
    </lineage>
</organism>
<evidence type="ECO:0000256" key="2">
    <source>
        <dbReference type="SAM" id="Phobius"/>
    </source>
</evidence>
<dbReference type="Gene3D" id="2.60.40.10">
    <property type="entry name" value="Immunoglobulins"/>
    <property type="match status" value="1"/>
</dbReference>
<feature type="signal peptide" evidence="3">
    <location>
        <begin position="1"/>
        <end position="27"/>
    </location>
</feature>
<keyword evidence="2" id="KW-1133">Transmembrane helix</keyword>
<comment type="caution">
    <text evidence="4">The sequence shown here is derived from an EMBL/GenBank/DDBJ whole genome shotgun (WGS) entry which is preliminary data.</text>
</comment>
<dbReference type="EMBL" id="MBEW02000007">
    <property type="protein sequence ID" value="RDY21484.1"/>
    <property type="molecule type" value="Genomic_DNA"/>
</dbReference>
<keyword evidence="2" id="KW-0812">Transmembrane</keyword>
<dbReference type="Proteomes" id="UP000093352">
    <property type="component" value="Unassembled WGS sequence"/>
</dbReference>
<name>A0A1C0AFZ8_9FIRM</name>
<keyword evidence="5" id="KW-1185">Reference proteome</keyword>
<evidence type="ECO:0000256" key="3">
    <source>
        <dbReference type="SAM" id="SignalP"/>
    </source>
</evidence>